<reference evidence="4 5" key="1">
    <citation type="submission" date="2023-05" db="EMBL/GenBank/DDBJ databases">
        <authorList>
            <person name="Gao F."/>
        </authorList>
    </citation>
    <scope>NUCLEOTIDE SEQUENCE [LARGE SCALE GENOMIC DNA]</scope>
    <source>
        <strain evidence="4 5">MIMF12</strain>
    </source>
</reference>
<dbReference type="Gene3D" id="3.40.50.300">
    <property type="entry name" value="P-loop containing nucleotide triphosphate hydrolases"/>
    <property type="match status" value="1"/>
</dbReference>
<feature type="non-terminal residue" evidence="4">
    <location>
        <position position="1"/>
    </location>
</feature>
<dbReference type="Proteomes" id="UP001302059">
    <property type="component" value="Unassembled WGS sequence"/>
</dbReference>
<accession>A0ABT7JKW2</accession>
<dbReference type="CDD" id="cd18793">
    <property type="entry name" value="SF2_C_SNF"/>
    <property type="match status" value="1"/>
</dbReference>
<keyword evidence="5" id="KW-1185">Reference proteome</keyword>
<keyword evidence="4" id="KW-0067">ATP-binding</keyword>
<dbReference type="PANTHER" id="PTHR45766:SF6">
    <property type="entry name" value="SWI_SNF-RELATED MATRIX-ASSOCIATED ACTIN-DEPENDENT REGULATOR OF CHROMATIN SUBFAMILY A-LIKE PROTEIN 1"/>
    <property type="match status" value="1"/>
</dbReference>
<dbReference type="PANTHER" id="PTHR45766">
    <property type="entry name" value="DNA ANNEALING HELICASE AND ENDONUCLEASE ZRANB3 FAMILY MEMBER"/>
    <property type="match status" value="1"/>
</dbReference>
<keyword evidence="4" id="KW-0347">Helicase</keyword>
<evidence type="ECO:0000256" key="2">
    <source>
        <dbReference type="SAM" id="Coils"/>
    </source>
</evidence>
<name>A0ABT7JKW2_9DEIO</name>
<evidence type="ECO:0000313" key="4">
    <source>
        <dbReference type="EMBL" id="MDL2345581.1"/>
    </source>
</evidence>
<sequence>ATRAARGARRTAEQYRELEGQAETEAVNALDEQVGEWASWVRLMEHELERLEELVAAADRVREETKVRTILEAVDSRFQGRSVLFFTEYKATQALLMAELGRRYGEGSVAFINGDGRVDVSGQTLTSPREEAAARFNRGEVRFLVATEAAGEGIDLQSACHTLVHVDLPWNPMRLHQRVGRLNRYGQTRQVEVLTLRNEDTVEALIWDRLTVKLERVMQAFGEVMDEPEDLLQMVLGMTSPALFRDLFAGAGAVPREALGTWFDARTGHFGGQDVVEVVRDLVGHSARFDYQEVSRQIPRVDLPDLEPFLRGALSLNRRQVRDEGGLTFKTPEAWTDEIGVLRSYRGLTFDRALAGEDLGRVVGVGHKVLDAGLAQARALEASVTVLASRQPRAPLLVYRVFDRVTARPAGERGVLVGVRLGASPEVLRDWETLRELNALHLGQTALHVRGAELQADVERAQEVVQSSLDDLHLNFARPETEFLGGVWFHASGDRTSLALPGLAGRDDRVGVEGAP</sequence>
<dbReference type="PROSITE" id="PS51194">
    <property type="entry name" value="HELICASE_CTER"/>
    <property type="match status" value="1"/>
</dbReference>
<proteinExistence type="predicted"/>
<feature type="coiled-coil region" evidence="2">
    <location>
        <begin position="41"/>
        <end position="68"/>
    </location>
</feature>
<evidence type="ECO:0000313" key="5">
    <source>
        <dbReference type="Proteomes" id="UP001302059"/>
    </source>
</evidence>
<dbReference type="InterPro" id="IPR027417">
    <property type="entry name" value="P-loop_NTPase"/>
</dbReference>
<comment type="caution">
    <text evidence="4">The sequence shown here is derived from an EMBL/GenBank/DDBJ whole genome shotgun (WGS) entry which is preliminary data.</text>
</comment>
<evidence type="ECO:0000259" key="3">
    <source>
        <dbReference type="PROSITE" id="PS51194"/>
    </source>
</evidence>
<evidence type="ECO:0000256" key="1">
    <source>
        <dbReference type="ARBA" id="ARBA00022801"/>
    </source>
</evidence>
<gene>
    <name evidence="4" type="ORF">QOL99_15700</name>
</gene>
<keyword evidence="4" id="KW-0547">Nucleotide-binding</keyword>
<dbReference type="Pfam" id="PF00271">
    <property type="entry name" value="Helicase_C"/>
    <property type="match status" value="1"/>
</dbReference>
<dbReference type="InterPro" id="IPR049730">
    <property type="entry name" value="SNF2/RAD54-like_C"/>
</dbReference>
<organism evidence="4 5">
    <name type="scientific">Deinococcus rhizophilus</name>
    <dbReference type="NCBI Taxonomy" id="3049544"/>
    <lineage>
        <taxon>Bacteria</taxon>
        <taxon>Thermotogati</taxon>
        <taxon>Deinococcota</taxon>
        <taxon>Deinococci</taxon>
        <taxon>Deinococcales</taxon>
        <taxon>Deinococcaceae</taxon>
        <taxon>Deinococcus</taxon>
    </lineage>
</organism>
<dbReference type="EMBL" id="JASNGB010000232">
    <property type="protein sequence ID" value="MDL2345581.1"/>
    <property type="molecule type" value="Genomic_DNA"/>
</dbReference>
<dbReference type="GO" id="GO:0004386">
    <property type="term" value="F:helicase activity"/>
    <property type="evidence" value="ECO:0007669"/>
    <property type="project" value="UniProtKB-KW"/>
</dbReference>
<protein>
    <submittedName>
        <fullName evidence="4">C-terminal helicase domain-containing protein</fullName>
    </submittedName>
</protein>
<keyword evidence="1" id="KW-0378">Hydrolase</keyword>
<dbReference type="InterPro" id="IPR001650">
    <property type="entry name" value="Helicase_C-like"/>
</dbReference>
<dbReference type="RefSeq" id="WP_285525197.1">
    <property type="nucleotide sequence ID" value="NZ_JASNGB010000232.1"/>
</dbReference>
<keyword evidence="2" id="KW-0175">Coiled coil</keyword>
<dbReference type="SMART" id="SM00490">
    <property type="entry name" value="HELICc"/>
    <property type="match status" value="1"/>
</dbReference>
<feature type="domain" description="Helicase C-terminal" evidence="3">
    <location>
        <begin position="66"/>
        <end position="225"/>
    </location>
</feature>
<dbReference type="SUPFAM" id="SSF52540">
    <property type="entry name" value="P-loop containing nucleoside triphosphate hydrolases"/>
    <property type="match status" value="1"/>
</dbReference>